<protein>
    <recommendedName>
        <fullName evidence="18">Cytochrome P450</fullName>
    </recommendedName>
</protein>
<keyword evidence="11 14" id="KW-0503">Monooxygenase</keyword>
<keyword evidence="5 13" id="KW-0349">Heme</keyword>
<evidence type="ECO:0000256" key="8">
    <source>
        <dbReference type="ARBA" id="ARBA00022848"/>
    </source>
</evidence>
<name>A0AAN9VF01_9ORTH</name>
<keyword evidence="17" id="KW-1185">Reference proteome</keyword>
<evidence type="ECO:0000256" key="7">
    <source>
        <dbReference type="ARBA" id="ARBA00022824"/>
    </source>
</evidence>
<evidence type="ECO:0000256" key="3">
    <source>
        <dbReference type="ARBA" id="ARBA00004406"/>
    </source>
</evidence>
<comment type="caution">
    <text evidence="16">The sequence shown here is derived from an EMBL/GenBank/DDBJ whole genome shotgun (WGS) entry which is preliminary data.</text>
</comment>
<evidence type="ECO:0000256" key="9">
    <source>
        <dbReference type="ARBA" id="ARBA00023002"/>
    </source>
</evidence>
<evidence type="ECO:0000256" key="13">
    <source>
        <dbReference type="PIRSR" id="PIRSR602401-1"/>
    </source>
</evidence>
<dbReference type="GO" id="GO:0005789">
    <property type="term" value="C:endoplasmic reticulum membrane"/>
    <property type="evidence" value="ECO:0007669"/>
    <property type="project" value="UniProtKB-SubCell"/>
</dbReference>
<dbReference type="Pfam" id="PF00067">
    <property type="entry name" value="p450"/>
    <property type="match status" value="1"/>
</dbReference>
<dbReference type="CDD" id="cd11056">
    <property type="entry name" value="CYP6-like"/>
    <property type="match status" value="1"/>
</dbReference>
<dbReference type="SUPFAM" id="SSF48264">
    <property type="entry name" value="Cytochrome P450"/>
    <property type="match status" value="1"/>
</dbReference>
<keyword evidence="9 14" id="KW-0560">Oxidoreductase</keyword>
<dbReference type="GO" id="GO:0020037">
    <property type="term" value="F:heme binding"/>
    <property type="evidence" value="ECO:0007669"/>
    <property type="project" value="InterPro"/>
</dbReference>
<comment type="subcellular location">
    <subcellularLocation>
        <location evidence="3">Endoplasmic reticulum membrane</location>
        <topology evidence="3">Peripheral membrane protein</topology>
    </subcellularLocation>
    <subcellularLocation>
        <location evidence="2">Microsome membrane</location>
        <topology evidence="2">Peripheral membrane protein</topology>
    </subcellularLocation>
</comment>
<evidence type="ECO:0000256" key="12">
    <source>
        <dbReference type="ARBA" id="ARBA00023136"/>
    </source>
</evidence>
<evidence type="ECO:0000256" key="4">
    <source>
        <dbReference type="ARBA" id="ARBA00010617"/>
    </source>
</evidence>
<dbReference type="InterPro" id="IPR002401">
    <property type="entry name" value="Cyt_P450_E_grp-I"/>
</dbReference>
<reference evidence="16 17" key="1">
    <citation type="submission" date="2024-03" db="EMBL/GenBank/DDBJ databases">
        <title>The genome assembly and annotation of the cricket Gryllus longicercus Weissman &amp; Gray.</title>
        <authorList>
            <person name="Szrajer S."/>
            <person name="Gray D."/>
            <person name="Ylla G."/>
        </authorList>
    </citation>
    <scope>NUCLEOTIDE SEQUENCE [LARGE SCALE GENOMIC DNA]</scope>
    <source>
        <strain evidence="16">DAG 2021-001</strain>
        <tissue evidence="16">Whole body minus gut</tissue>
    </source>
</reference>
<evidence type="ECO:0000256" key="1">
    <source>
        <dbReference type="ARBA" id="ARBA00001971"/>
    </source>
</evidence>
<dbReference type="InterPro" id="IPR036396">
    <property type="entry name" value="Cyt_P450_sf"/>
</dbReference>
<evidence type="ECO:0000256" key="10">
    <source>
        <dbReference type="ARBA" id="ARBA00023004"/>
    </source>
</evidence>
<evidence type="ECO:0008006" key="18">
    <source>
        <dbReference type="Google" id="ProtNLM"/>
    </source>
</evidence>
<evidence type="ECO:0000256" key="5">
    <source>
        <dbReference type="ARBA" id="ARBA00022617"/>
    </source>
</evidence>
<proteinExistence type="inferred from homology"/>
<dbReference type="GO" id="GO:0004497">
    <property type="term" value="F:monooxygenase activity"/>
    <property type="evidence" value="ECO:0007669"/>
    <property type="project" value="UniProtKB-KW"/>
</dbReference>
<keyword evidence="7" id="KW-0256">Endoplasmic reticulum</keyword>
<dbReference type="GO" id="GO:0005506">
    <property type="term" value="F:iron ion binding"/>
    <property type="evidence" value="ECO:0007669"/>
    <property type="project" value="InterPro"/>
</dbReference>
<evidence type="ECO:0000313" key="16">
    <source>
        <dbReference type="EMBL" id="KAK7789220.1"/>
    </source>
</evidence>
<dbReference type="InterPro" id="IPR017972">
    <property type="entry name" value="Cyt_P450_CS"/>
</dbReference>
<feature type="binding site" description="axial binding residue" evidence="13">
    <location>
        <position position="471"/>
    </location>
    <ligand>
        <name>heme</name>
        <dbReference type="ChEBI" id="CHEBI:30413"/>
    </ligand>
    <ligandPart>
        <name>Fe</name>
        <dbReference type="ChEBI" id="CHEBI:18248"/>
    </ligandPart>
</feature>
<evidence type="ECO:0000256" key="11">
    <source>
        <dbReference type="ARBA" id="ARBA00023033"/>
    </source>
</evidence>
<keyword evidence="10 13" id="KW-0408">Iron</keyword>
<dbReference type="FunFam" id="1.10.630.10:FF:000042">
    <property type="entry name" value="Cytochrome P450"/>
    <property type="match status" value="1"/>
</dbReference>
<organism evidence="16 17">
    <name type="scientific">Gryllus longicercus</name>
    <dbReference type="NCBI Taxonomy" id="2509291"/>
    <lineage>
        <taxon>Eukaryota</taxon>
        <taxon>Metazoa</taxon>
        <taxon>Ecdysozoa</taxon>
        <taxon>Arthropoda</taxon>
        <taxon>Hexapoda</taxon>
        <taxon>Insecta</taxon>
        <taxon>Pterygota</taxon>
        <taxon>Neoptera</taxon>
        <taxon>Polyneoptera</taxon>
        <taxon>Orthoptera</taxon>
        <taxon>Ensifera</taxon>
        <taxon>Gryllidea</taxon>
        <taxon>Grylloidea</taxon>
        <taxon>Gryllidae</taxon>
        <taxon>Gryllinae</taxon>
        <taxon>Gryllus</taxon>
    </lineage>
</organism>
<keyword evidence="12 15" id="KW-0472">Membrane</keyword>
<dbReference type="Gene3D" id="1.10.630.10">
    <property type="entry name" value="Cytochrome P450"/>
    <property type="match status" value="1"/>
</dbReference>
<dbReference type="PRINTS" id="PR00463">
    <property type="entry name" value="EP450I"/>
</dbReference>
<dbReference type="PRINTS" id="PR00385">
    <property type="entry name" value="P450"/>
</dbReference>
<dbReference type="Proteomes" id="UP001378592">
    <property type="component" value="Unassembled WGS sequence"/>
</dbReference>
<comment type="similarity">
    <text evidence="4 14">Belongs to the cytochrome P450 family.</text>
</comment>
<dbReference type="InterPro" id="IPR001128">
    <property type="entry name" value="Cyt_P450"/>
</dbReference>
<evidence type="ECO:0000256" key="2">
    <source>
        <dbReference type="ARBA" id="ARBA00004174"/>
    </source>
</evidence>
<dbReference type="PANTHER" id="PTHR24292:SF54">
    <property type="entry name" value="CYP9F3-RELATED"/>
    <property type="match status" value="1"/>
</dbReference>
<dbReference type="GO" id="GO:0016705">
    <property type="term" value="F:oxidoreductase activity, acting on paired donors, with incorporation or reduction of molecular oxygen"/>
    <property type="evidence" value="ECO:0007669"/>
    <property type="project" value="InterPro"/>
</dbReference>
<gene>
    <name evidence="16" type="ORF">R5R35_007046</name>
</gene>
<dbReference type="PROSITE" id="PS00086">
    <property type="entry name" value="CYTOCHROME_P450"/>
    <property type="match status" value="1"/>
</dbReference>
<evidence type="ECO:0000256" key="6">
    <source>
        <dbReference type="ARBA" id="ARBA00022723"/>
    </source>
</evidence>
<keyword evidence="6 13" id="KW-0479">Metal-binding</keyword>
<evidence type="ECO:0000256" key="15">
    <source>
        <dbReference type="SAM" id="Phobius"/>
    </source>
</evidence>
<sequence>MALLFESWSTDLLVALVTLCIFIYWFFNNNWDYWEKRNVPFCKPSPFVGNFKDRVLFRKGLAELAVDQYNELKGHKFGGIWLFQSPCLLIRDPEVIKRVLVKNFSNFHDRGVDIDEKINPLAEHLFTLSGSKWRALRVKLTPTFTSGKMKMMFSLMNECATELVQFLTSEAAKCAGELEMKEISAKFTTDVIGSCAFGLQFNSMKDPNSEFRAMGRKITSPNPSFALRFTFLQFAPKLVKRLKLRIFPSDVSAFFLNAVKETIEYRETNNVKRNDFLQLLIDLKNKGKVDEDQHEDTKITVAGIAKENDDTEILKFTDNLVAAQAFVFFVAGFEATSSTISFALHELSVNREIQQKARKEVDDILQESSGEITYEALKKMDYIDNIISETLRKYPPAAVLLRTCTEPYADRETGLVVEEGVRVQIPVYALHHDPEYYPDPQRFDPERFSDEQRAKRPNYVYLPFGEGPKMCIGMRFALLQAKLGLVTVLSRFDVVRNPRTPHPIRLDPKTNFTASKDGVWVRLVPRDIDVTKM</sequence>
<dbReference type="PANTHER" id="PTHR24292">
    <property type="entry name" value="CYTOCHROME P450"/>
    <property type="match status" value="1"/>
</dbReference>
<comment type="cofactor">
    <cofactor evidence="1 13">
        <name>heme</name>
        <dbReference type="ChEBI" id="CHEBI:30413"/>
    </cofactor>
</comment>
<dbReference type="AlphaFoldDB" id="A0AAN9VF01"/>
<evidence type="ECO:0000256" key="14">
    <source>
        <dbReference type="RuleBase" id="RU000461"/>
    </source>
</evidence>
<accession>A0AAN9VF01</accession>
<dbReference type="InterPro" id="IPR050476">
    <property type="entry name" value="Insect_CytP450_Detox"/>
</dbReference>
<keyword evidence="15" id="KW-1133">Transmembrane helix</keyword>
<dbReference type="EMBL" id="JAZDUA010000806">
    <property type="protein sequence ID" value="KAK7789220.1"/>
    <property type="molecule type" value="Genomic_DNA"/>
</dbReference>
<evidence type="ECO:0000313" key="17">
    <source>
        <dbReference type="Proteomes" id="UP001378592"/>
    </source>
</evidence>
<keyword evidence="8" id="KW-0492">Microsome</keyword>
<keyword evidence="15" id="KW-0812">Transmembrane</keyword>
<feature type="transmembrane region" description="Helical" evidence="15">
    <location>
        <begin position="12"/>
        <end position="27"/>
    </location>
</feature>